<evidence type="ECO:0008006" key="4">
    <source>
        <dbReference type="Google" id="ProtNLM"/>
    </source>
</evidence>
<dbReference type="Proteomes" id="UP000191285">
    <property type="component" value="Unassembled WGS sequence"/>
</dbReference>
<dbReference type="GO" id="GO:0003700">
    <property type="term" value="F:DNA-binding transcription factor activity"/>
    <property type="evidence" value="ECO:0007669"/>
    <property type="project" value="InterPro"/>
</dbReference>
<protein>
    <recommendedName>
        <fullName evidence="4">BZIP domain-containing protein</fullName>
    </recommendedName>
</protein>
<dbReference type="Gene3D" id="1.20.5.170">
    <property type="match status" value="1"/>
</dbReference>
<dbReference type="AlphaFoldDB" id="A0A1V6T6C1"/>
<proteinExistence type="predicted"/>
<feature type="compositionally biased region" description="Basic and acidic residues" evidence="1">
    <location>
        <begin position="13"/>
        <end position="30"/>
    </location>
</feature>
<dbReference type="PANTHER" id="PTHR37012">
    <property type="entry name" value="B-ZIP TRANSCRIPTION FACTOR (EUROFUNG)-RELATED"/>
    <property type="match status" value="1"/>
</dbReference>
<dbReference type="InterPro" id="IPR046347">
    <property type="entry name" value="bZIP_sf"/>
</dbReference>
<keyword evidence="3" id="KW-1185">Reference proteome</keyword>
<organism evidence="2 3">
    <name type="scientific">Penicillium steckii</name>
    <dbReference type="NCBI Taxonomy" id="303698"/>
    <lineage>
        <taxon>Eukaryota</taxon>
        <taxon>Fungi</taxon>
        <taxon>Dikarya</taxon>
        <taxon>Ascomycota</taxon>
        <taxon>Pezizomycotina</taxon>
        <taxon>Eurotiomycetes</taxon>
        <taxon>Eurotiomycetidae</taxon>
        <taxon>Eurotiales</taxon>
        <taxon>Aspergillaceae</taxon>
        <taxon>Penicillium</taxon>
    </lineage>
</organism>
<dbReference type="PANTHER" id="PTHR37012:SF6">
    <property type="entry name" value="BZIP TRANSCRIPTION FACTOR"/>
    <property type="match status" value="1"/>
</dbReference>
<evidence type="ECO:0000313" key="3">
    <source>
        <dbReference type="Proteomes" id="UP000191285"/>
    </source>
</evidence>
<gene>
    <name evidence="2" type="ORF">PENSTE_c011G04302</name>
</gene>
<sequence length="364" mass="42160">MDLRRHNASSNSSERKRLRDRKAQQTLREKKEKRIRFLEDKIALCERHHGSSDTQQVNQHLQSDLEILQSENEKLRICLESLRNILHSLDDDLRSKPKERCTQHSGTGTMGTFITGSSALVSADTEDPTVQPNQSEITIQNSVHNATIPRPLPRATPVWSLIPMNETTIPLFCSWLSRPDLINTCTPHPPPLALLYGTRRNWLADEIHRSIRLRAIRDSECLAIGWLAYNYSKWRVSPSPASFARLTSFQQPTLAQLQHGHPVGIDLLPWPQLRSNLAENWHKYDYMELTSYLGCCMKVWWPWGQEILERDERDELQIRQEFFDVFTKEIGWGLTSEFIGRYPELLHGMDIESVRFQITVGQPC</sequence>
<evidence type="ECO:0000313" key="2">
    <source>
        <dbReference type="EMBL" id="OQE21736.1"/>
    </source>
</evidence>
<dbReference type="InterPro" id="IPR021833">
    <property type="entry name" value="DUF3425"/>
</dbReference>
<name>A0A1V6T6C1_9EURO</name>
<evidence type="ECO:0000256" key="1">
    <source>
        <dbReference type="SAM" id="MobiDB-lite"/>
    </source>
</evidence>
<dbReference type="Pfam" id="PF11905">
    <property type="entry name" value="DUF3425"/>
    <property type="match status" value="1"/>
</dbReference>
<reference evidence="3" key="1">
    <citation type="journal article" date="2017" name="Nat. Microbiol.">
        <title>Global analysis of biosynthetic gene clusters reveals vast potential of secondary metabolite production in Penicillium species.</title>
        <authorList>
            <person name="Nielsen J.C."/>
            <person name="Grijseels S."/>
            <person name="Prigent S."/>
            <person name="Ji B."/>
            <person name="Dainat J."/>
            <person name="Nielsen K.F."/>
            <person name="Frisvad J.C."/>
            <person name="Workman M."/>
            <person name="Nielsen J."/>
        </authorList>
    </citation>
    <scope>NUCLEOTIDE SEQUENCE [LARGE SCALE GENOMIC DNA]</scope>
    <source>
        <strain evidence="3">IBT 24891</strain>
    </source>
</reference>
<dbReference type="SUPFAM" id="SSF57959">
    <property type="entry name" value="Leucine zipper domain"/>
    <property type="match status" value="1"/>
</dbReference>
<comment type="caution">
    <text evidence="2">The sequence shown here is derived from an EMBL/GenBank/DDBJ whole genome shotgun (WGS) entry which is preliminary data.</text>
</comment>
<feature type="region of interest" description="Disordered" evidence="1">
    <location>
        <begin position="1"/>
        <end position="30"/>
    </location>
</feature>
<dbReference type="EMBL" id="MLKD01000011">
    <property type="protein sequence ID" value="OQE21736.1"/>
    <property type="molecule type" value="Genomic_DNA"/>
</dbReference>
<dbReference type="OrthoDB" id="4161589at2759"/>
<dbReference type="CDD" id="cd14688">
    <property type="entry name" value="bZIP_YAP"/>
    <property type="match status" value="1"/>
</dbReference>
<accession>A0A1V6T6C1</accession>